<comment type="subcellular location">
    <subcellularLocation>
        <location evidence="8">Cell outer membrane</location>
    </subcellularLocation>
    <subcellularLocation>
        <location evidence="1">Membrane</location>
    </subcellularLocation>
</comment>
<dbReference type="Pfam" id="PF07244">
    <property type="entry name" value="POTRA"/>
    <property type="match status" value="5"/>
</dbReference>
<dbReference type="NCBIfam" id="TIGR03303">
    <property type="entry name" value="OM_YaeT"/>
    <property type="match status" value="1"/>
</dbReference>
<proteinExistence type="inferred from homology"/>
<organism evidence="11 12">
    <name type="scientific">Hoeflea prorocentri</name>
    <dbReference type="NCBI Taxonomy" id="1922333"/>
    <lineage>
        <taxon>Bacteria</taxon>
        <taxon>Pseudomonadati</taxon>
        <taxon>Pseudomonadota</taxon>
        <taxon>Alphaproteobacteria</taxon>
        <taxon>Hyphomicrobiales</taxon>
        <taxon>Rhizobiaceae</taxon>
        <taxon>Hoeflea</taxon>
    </lineage>
</organism>
<dbReference type="PROSITE" id="PS51779">
    <property type="entry name" value="POTRA"/>
    <property type="match status" value="4"/>
</dbReference>
<evidence type="ECO:0000256" key="6">
    <source>
        <dbReference type="ARBA" id="ARBA00023136"/>
    </source>
</evidence>
<keyword evidence="7 8" id="KW-0998">Cell outer membrane</keyword>
<evidence type="ECO:0000259" key="10">
    <source>
        <dbReference type="PROSITE" id="PS51779"/>
    </source>
</evidence>
<dbReference type="Pfam" id="PF01103">
    <property type="entry name" value="Omp85"/>
    <property type="match status" value="1"/>
</dbReference>
<feature type="domain" description="POTRA" evidence="10">
    <location>
        <begin position="39"/>
        <end position="106"/>
    </location>
</feature>
<keyword evidence="6 8" id="KW-0472">Membrane</keyword>
<dbReference type="InterPro" id="IPR039910">
    <property type="entry name" value="D15-like"/>
</dbReference>
<keyword evidence="3 8" id="KW-0812">Transmembrane</keyword>
<evidence type="ECO:0000256" key="3">
    <source>
        <dbReference type="ARBA" id="ARBA00022692"/>
    </source>
</evidence>
<dbReference type="Gene3D" id="2.40.160.50">
    <property type="entry name" value="membrane protein fhac: a member of the omp85/tpsb transporter family"/>
    <property type="match status" value="1"/>
</dbReference>
<dbReference type="EMBL" id="JAPJZI010000001">
    <property type="protein sequence ID" value="MDA5398739.1"/>
    <property type="molecule type" value="Genomic_DNA"/>
</dbReference>
<evidence type="ECO:0000256" key="8">
    <source>
        <dbReference type="HAMAP-Rule" id="MF_01430"/>
    </source>
</evidence>
<dbReference type="HAMAP" id="MF_01430">
    <property type="entry name" value="OM_assembly_BamA"/>
    <property type="match status" value="1"/>
</dbReference>
<dbReference type="Gene3D" id="3.10.20.310">
    <property type="entry name" value="membrane protein fhac"/>
    <property type="match status" value="5"/>
</dbReference>
<gene>
    <name evidence="8 11" type="primary">bamA</name>
    <name evidence="11" type="ORF">OQ273_09185</name>
</gene>
<evidence type="ECO:0000256" key="2">
    <source>
        <dbReference type="ARBA" id="ARBA00022452"/>
    </source>
</evidence>
<dbReference type="RefSeq" id="WP_267990144.1">
    <property type="nucleotide sequence ID" value="NZ_JAPJZI010000001.1"/>
</dbReference>
<dbReference type="AlphaFoldDB" id="A0A9X3ZH61"/>
<dbReference type="Proteomes" id="UP001151234">
    <property type="component" value="Unassembled WGS sequence"/>
</dbReference>
<dbReference type="PIRSF" id="PIRSF006076">
    <property type="entry name" value="OM_assembly_OMP85"/>
    <property type="match status" value="1"/>
</dbReference>
<evidence type="ECO:0000256" key="9">
    <source>
        <dbReference type="NCBIfam" id="TIGR03303"/>
    </source>
</evidence>
<feature type="chain" id="PRO_5041030150" description="Outer membrane protein assembly factor BamA" evidence="8">
    <location>
        <begin position="39"/>
        <end position="774"/>
    </location>
</feature>
<protein>
    <recommendedName>
        <fullName evidence="8 9">Outer membrane protein assembly factor BamA</fullName>
    </recommendedName>
</protein>
<dbReference type="InterPro" id="IPR034746">
    <property type="entry name" value="POTRA"/>
</dbReference>
<comment type="subunit">
    <text evidence="8">Part of the Bam complex.</text>
</comment>
<feature type="domain" description="POTRA" evidence="10">
    <location>
        <begin position="107"/>
        <end position="184"/>
    </location>
</feature>
<keyword evidence="4 8" id="KW-0732">Signal</keyword>
<feature type="domain" description="POTRA" evidence="10">
    <location>
        <begin position="187"/>
        <end position="275"/>
    </location>
</feature>
<evidence type="ECO:0000256" key="7">
    <source>
        <dbReference type="ARBA" id="ARBA00023237"/>
    </source>
</evidence>
<feature type="domain" description="POTRA" evidence="10">
    <location>
        <begin position="360"/>
        <end position="433"/>
    </location>
</feature>
<evidence type="ECO:0000256" key="1">
    <source>
        <dbReference type="ARBA" id="ARBA00004370"/>
    </source>
</evidence>
<evidence type="ECO:0000313" key="12">
    <source>
        <dbReference type="Proteomes" id="UP001151234"/>
    </source>
</evidence>
<dbReference type="PANTHER" id="PTHR12815:SF23">
    <property type="entry name" value="OUTER MEMBRANE PROTEIN ASSEMBLY FACTOR BAMA"/>
    <property type="match status" value="1"/>
</dbReference>
<keyword evidence="2 8" id="KW-1134">Transmembrane beta strand</keyword>
<reference evidence="11" key="1">
    <citation type="submission" date="2022-11" db="EMBL/GenBank/DDBJ databases">
        <title>Draft genome sequence of Hoeflea poritis E7-10 and Hoeflea prorocentri PM5-8, separated from scleractinian coral Porites lutea and marine dinoflagellate.</title>
        <authorList>
            <person name="Zhang G."/>
            <person name="Wei Q."/>
            <person name="Cai L."/>
        </authorList>
    </citation>
    <scope>NUCLEOTIDE SEQUENCE</scope>
    <source>
        <strain evidence="11">PM5-8</strain>
    </source>
</reference>
<dbReference type="GO" id="GO:0051205">
    <property type="term" value="P:protein insertion into membrane"/>
    <property type="evidence" value="ECO:0007669"/>
    <property type="project" value="UniProtKB-UniRule"/>
</dbReference>
<name>A0A9X3ZH61_9HYPH</name>
<keyword evidence="12" id="KW-1185">Reference proteome</keyword>
<evidence type="ECO:0000256" key="5">
    <source>
        <dbReference type="ARBA" id="ARBA00022737"/>
    </source>
</evidence>
<keyword evidence="5 8" id="KW-0677">Repeat</keyword>
<comment type="function">
    <text evidence="8">Part of the outer membrane protein assembly complex, which is involved in assembly and insertion of beta-barrel proteins into the outer membrane.</text>
</comment>
<sequence precursor="true">MKAGSKLLGALSALALSMCVVLSGAGAAFLASAVTAQAAVVNTIDVRGNQRVDADTIRGNMTIKPGVNFTNVDIDESIKQLFATGLFSDVRIDQRGRVLIVTVDENLIINQIVFNGNKKIKDKQLEAIVQSRPLGPYSETTIEYDADAIREAYDRIGRSDATVTTQVVNLNGGRVNVAFDISEGGRTKITSINFVGNKAYSNGRLADVINTKRSGILSFLSRKDVYDPDKLRADEELLRRFYYNRGFADFRIISSSADLDPASGDYVITITLDEGERYSFGDIEVESTVAGIDAEAVRRHLASRKGAVYSAEKVEDSIISISEAAAADGYPFAQVTPRGNRDFANRTISVTYLIDQGQRAYIERIEIRGNTRTADYVIRREFDISEGDAFNQVLIRRAKRRLEGLGYFQSVNITTQPGSEPDRVVIIVDVKDQATGEFSIGAGYSTGTSGATAELGISERNFLGRGQFIKVAVGGGVDTRTYRFSFTEPYFLGYRLAAGFDVAKTEDTSQDDYDIETLGVTFRVAAPITDRLRTVVAYNYSREEYDPETGATFSAPIQDAINNSPWVKSSISNSLIFDTIDDKRLPREGIFARMTGEFAGLGGDAKFVKFTARGSYYHPISEYGDIIGMLSAGGGYVASTSGDLRVFDQLFIGGETIRGFESQGIGPRDTNGDALGGTTYFNATAEVGFPVPVLPRDFGLRGAVFADAATLYGTDLNLGGATVNGLDMQWRASVGGSVIWSSPFGPFRIDFGFPIAKESFDKTQTFRFGTAGKF</sequence>
<dbReference type="InterPro" id="IPR023707">
    <property type="entry name" value="OM_assembly_BamA"/>
</dbReference>
<evidence type="ECO:0000313" key="11">
    <source>
        <dbReference type="EMBL" id="MDA5398739.1"/>
    </source>
</evidence>
<dbReference type="PANTHER" id="PTHR12815">
    <property type="entry name" value="SORTING AND ASSEMBLY MACHINERY SAMM50 PROTEIN FAMILY MEMBER"/>
    <property type="match status" value="1"/>
</dbReference>
<dbReference type="GO" id="GO:0043165">
    <property type="term" value="P:Gram-negative-bacterium-type cell outer membrane assembly"/>
    <property type="evidence" value="ECO:0007669"/>
    <property type="project" value="UniProtKB-UniRule"/>
</dbReference>
<evidence type="ECO:0000256" key="4">
    <source>
        <dbReference type="ARBA" id="ARBA00022729"/>
    </source>
</evidence>
<dbReference type="InterPro" id="IPR000184">
    <property type="entry name" value="Bac_surfAg_D15"/>
</dbReference>
<accession>A0A9X3ZH61</accession>
<comment type="similarity">
    <text evidence="8">Belongs to the BamA family.</text>
</comment>
<dbReference type="GO" id="GO:0009279">
    <property type="term" value="C:cell outer membrane"/>
    <property type="evidence" value="ECO:0007669"/>
    <property type="project" value="UniProtKB-SubCell"/>
</dbReference>
<comment type="caution">
    <text evidence="11">The sequence shown here is derived from an EMBL/GenBank/DDBJ whole genome shotgun (WGS) entry which is preliminary data.</text>
</comment>
<dbReference type="InterPro" id="IPR010827">
    <property type="entry name" value="BamA/TamA_POTRA"/>
</dbReference>
<feature type="signal peptide" evidence="8">
    <location>
        <begin position="1"/>
        <end position="38"/>
    </location>
</feature>